<evidence type="ECO:0000256" key="2">
    <source>
        <dbReference type="ARBA" id="ARBA00004383"/>
    </source>
</evidence>
<keyword evidence="12" id="KW-0143">Chaperone</keyword>
<evidence type="ECO:0000256" key="14">
    <source>
        <dbReference type="ARBA" id="ARBA00031542"/>
    </source>
</evidence>
<evidence type="ECO:0000256" key="9">
    <source>
        <dbReference type="ARBA" id="ARBA00022989"/>
    </source>
</evidence>
<name>A0ABP7LZ01_9GAMM</name>
<reference evidence="18" key="1">
    <citation type="journal article" date="2019" name="Int. J. Syst. Evol. Microbiol.">
        <title>The Global Catalogue of Microorganisms (GCM) 10K type strain sequencing project: providing services to taxonomists for standard genome sequencing and annotation.</title>
        <authorList>
            <consortium name="The Broad Institute Genomics Platform"/>
            <consortium name="The Broad Institute Genome Sequencing Center for Infectious Disease"/>
            <person name="Wu L."/>
            <person name="Ma J."/>
        </authorList>
    </citation>
    <scope>NUCLEOTIDE SEQUENCE [LARGE SCALE GENOMIC DNA]</scope>
    <source>
        <strain evidence="18">JCM 17551</strain>
    </source>
</reference>
<evidence type="ECO:0000256" key="12">
    <source>
        <dbReference type="ARBA" id="ARBA00023186"/>
    </source>
</evidence>
<evidence type="ECO:0000256" key="16">
    <source>
        <dbReference type="SAM" id="Phobius"/>
    </source>
</evidence>
<evidence type="ECO:0000256" key="15">
    <source>
        <dbReference type="ARBA" id="ARBA00033028"/>
    </source>
</evidence>
<keyword evidence="8" id="KW-0442">Lipid degradation</keyword>
<evidence type="ECO:0000256" key="11">
    <source>
        <dbReference type="ARBA" id="ARBA00023136"/>
    </source>
</evidence>
<gene>
    <name evidence="17" type="ORF">GCM10022277_02400</name>
</gene>
<keyword evidence="18" id="KW-1185">Reference proteome</keyword>
<evidence type="ECO:0000313" key="18">
    <source>
        <dbReference type="Proteomes" id="UP001501565"/>
    </source>
</evidence>
<accession>A0ABP7LZ01</accession>
<protein>
    <recommendedName>
        <fullName evidence="4">Lipase chaperone</fullName>
    </recommendedName>
    <alternativeName>
        <fullName evidence="15">Lipase foldase</fullName>
    </alternativeName>
    <alternativeName>
        <fullName evidence="13">Lipase helper protein</fullName>
    </alternativeName>
    <alternativeName>
        <fullName evidence="14">Lipase modulator</fullName>
    </alternativeName>
</protein>
<keyword evidence="5" id="KW-1003">Cell membrane</keyword>
<dbReference type="Proteomes" id="UP001501565">
    <property type="component" value="Unassembled WGS sequence"/>
</dbReference>
<dbReference type="Pfam" id="PF03280">
    <property type="entry name" value="Lipase_chap"/>
    <property type="match status" value="1"/>
</dbReference>
<comment type="similarity">
    <text evidence="3">Belongs to the lipase chaperone family.</text>
</comment>
<evidence type="ECO:0000256" key="8">
    <source>
        <dbReference type="ARBA" id="ARBA00022963"/>
    </source>
</evidence>
<dbReference type="EMBL" id="BAABBN010000004">
    <property type="protein sequence ID" value="GAA3911386.1"/>
    <property type="molecule type" value="Genomic_DNA"/>
</dbReference>
<evidence type="ECO:0000256" key="4">
    <source>
        <dbReference type="ARBA" id="ARBA00019692"/>
    </source>
</evidence>
<comment type="subcellular location">
    <subcellularLocation>
        <location evidence="2">Cell inner membrane</location>
        <topology evidence="2">Single-pass membrane protein</topology>
        <orientation evidence="2">Periplasmic side</orientation>
    </subcellularLocation>
</comment>
<evidence type="ECO:0000256" key="5">
    <source>
        <dbReference type="ARBA" id="ARBA00022475"/>
    </source>
</evidence>
<evidence type="ECO:0000256" key="10">
    <source>
        <dbReference type="ARBA" id="ARBA00023098"/>
    </source>
</evidence>
<keyword evidence="11 16" id="KW-0472">Membrane</keyword>
<proteinExistence type="inferred from homology"/>
<evidence type="ECO:0000256" key="7">
    <source>
        <dbReference type="ARBA" id="ARBA00022692"/>
    </source>
</evidence>
<keyword evidence="10" id="KW-0443">Lipid metabolism</keyword>
<keyword evidence="7 16" id="KW-0812">Transmembrane</keyword>
<keyword evidence="9 16" id="KW-1133">Transmembrane helix</keyword>
<feature type="transmembrane region" description="Helical" evidence="16">
    <location>
        <begin position="7"/>
        <end position="27"/>
    </location>
</feature>
<evidence type="ECO:0000256" key="13">
    <source>
        <dbReference type="ARBA" id="ARBA00030948"/>
    </source>
</evidence>
<comment type="caution">
    <text evidence="17">The sequence shown here is derived from an EMBL/GenBank/DDBJ whole genome shotgun (WGS) entry which is preliminary data.</text>
</comment>
<evidence type="ECO:0000256" key="1">
    <source>
        <dbReference type="ARBA" id="ARBA00003280"/>
    </source>
</evidence>
<evidence type="ECO:0000256" key="6">
    <source>
        <dbReference type="ARBA" id="ARBA00022519"/>
    </source>
</evidence>
<sequence length="376" mass="42476">MNKSTYTLLIPLLTVTLIVLATLGYWVSHPTTDSLEFSAQTAPITELTQQTSSEPETPKQTLERLNIREIQASAEDYYQPDSKTVRPEFAEMAPSLIGTDIDGQLATDSEGNLIIELDVRDTFDYFLNTIGQVPPEVAIAELRAFIDGKVAPPANEQAMGLLEDYLEYKAAALTVMSQPMIPAQEQTREYQFQVLASSLTQLQSLQEQYLSAEVNDAFFGIENSYADYTVQTMAIQLDNSLSSEQKAQQIMMLNEQLPEELSRSSQHLKKERTIAQTTTSLATADNRDAYLAHIEANYPSEKVAGIMADYDQSQQRNTRYQNYREELETLTHEGMQVSEIKAIEASLRQQYFSEHEQLIAASEDDRLRREQQSEKL</sequence>
<keyword evidence="6" id="KW-0997">Cell inner membrane</keyword>
<evidence type="ECO:0000313" key="17">
    <source>
        <dbReference type="EMBL" id="GAA3911386.1"/>
    </source>
</evidence>
<comment type="function">
    <text evidence="1">May be involved in the folding of the extracellular lipase during its passage through the periplasm.</text>
</comment>
<evidence type="ECO:0000256" key="3">
    <source>
        <dbReference type="ARBA" id="ARBA00010358"/>
    </source>
</evidence>
<organism evidence="17 18">
    <name type="scientific">Litoribacillus peritrichatus</name>
    <dbReference type="NCBI Taxonomy" id="718191"/>
    <lineage>
        <taxon>Bacteria</taxon>
        <taxon>Pseudomonadati</taxon>
        <taxon>Pseudomonadota</taxon>
        <taxon>Gammaproteobacteria</taxon>
        <taxon>Oceanospirillales</taxon>
        <taxon>Oceanospirillaceae</taxon>
        <taxon>Litoribacillus</taxon>
    </lineage>
</organism>
<dbReference type="SUPFAM" id="SSF158855">
    <property type="entry name" value="Lipase chaperone-like"/>
    <property type="match status" value="1"/>
</dbReference>
<dbReference type="RefSeq" id="WP_344794630.1">
    <property type="nucleotide sequence ID" value="NZ_BAABBN010000004.1"/>
</dbReference>
<dbReference type="InterPro" id="IPR004961">
    <property type="entry name" value="Lipase_chaperone"/>
</dbReference>